<dbReference type="GO" id="GO:0046718">
    <property type="term" value="P:symbiont entry into host cell"/>
    <property type="evidence" value="ECO:0007669"/>
    <property type="project" value="UniProtKB-KW"/>
</dbReference>
<dbReference type="SUPFAM" id="SSF56349">
    <property type="entry name" value="DNA breaking-rejoining enzymes"/>
    <property type="match status" value="1"/>
</dbReference>
<evidence type="ECO:0000256" key="5">
    <source>
        <dbReference type="ARBA" id="ARBA00023195"/>
    </source>
</evidence>
<organism evidence="8">
    <name type="scientific">freshwater sediment metagenome</name>
    <dbReference type="NCBI Taxonomy" id="556182"/>
    <lineage>
        <taxon>unclassified sequences</taxon>
        <taxon>metagenomes</taxon>
        <taxon>ecological metagenomes</taxon>
    </lineage>
</organism>
<dbReference type="GO" id="GO:0044826">
    <property type="term" value="P:viral genome integration into host DNA"/>
    <property type="evidence" value="ECO:0007669"/>
    <property type="project" value="UniProtKB-KW"/>
</dbReference>
<keyword evidence="3" id="KW-0238">DNA-binding</keyword>
<dbReference type="PANTHER" id="PTHR30629:SF2">
    <property type="entry name" value="PROPHAGE INTEGRASE INTS-RELATED"/>
    <property type="match status" value="1"/>
</dbReference>
<dbReference type="PROSITE" id="PS51898">
    <property type="entry name" value="TYR_RECOMBINASE"/>
    <property type="match status" value="1"/>
</dbReference>
<dbReference type="Gene3D" id="1.10.443.10">
    <property type="entry name" value="Intergrase catalytic core"/>
    <property type="match status" value="1"/>
</dbReference>
<dbReference type="PANTHER" id="PTHR30629">
    <property type="entry name" value="PROPHAGE INTEGRASE"/>
    <property type="match status" value="1"/>
</dbReference>
<name>A0AA48REQ5_9ZZZZ</name>
<dbReference type="Gene3D" id="3.30.160.390">
    <property type="entry name" value="Integrase, DNA-binding domain"/>
    <property type="match status" value="1"/>
</dbReference>
<sequence>MITLRDIAALGSDSIVWDSGKGAVAGFGARRQKGTAVAYVVKYRTGGGKQRWHTIGKHGSPWTPDLARAEAKRLLGDVARGLDPAAAKQAERRMETVADLCELYRQETAAGRILTRRKVMKKAATLDGDRGRIDRHIVPILGDMRIAAVTRRDVERFRDAVAEGKTAAEIKTGKQGLARVTGGKGTATRALGLLGAIFAYAVKEGLRPDNPTTGVDRHAYERRTRRMTPGEYAVLAAALDNAPSNMWPPGVAATRFLLLTGWRRGEALGLGWREIDLPARTARLEDTKTGYSIRPLSAAACDILRSLPRLGEYAFPASTGDSPMTGYPKIWSRIAAQASLPEDVTPHVFRHSFASLANDLGYSEPVIAAMIGHKRQTMTSKYIHSADAVLIAAADAVAGKILDMMNGCDNG</sequence>
<dbReference type="GO" id="GO:0015074">
    <property type="term" value="P:DNA integration"/>
    <property type="evidence" value="ECO:0007669"/>
    <property type="project" value="UniProtKB-KW"/>
</dbReference>
<dbReference type="InterPro" id="IPR002104">
    <property type="entry name" value="Integrase_catalytic"/>
</dbReference>
<dbReference type="GO" id="GO:0006310">
    <property type="term" value="P:DNA recombination"/>
    <property type="evidence" value="ECO:0007669"/>
    <property type="project" value="UniProtKB-KW"/>
</dbReference>
<dbReference type="InterPro" id="IPR050808">
    <property type="entry name" value="Phage_Integrase"/>
</dbReference>
<dbReference type="InterPro" id="IPR038488">
    <property type="entry name" value="Integrase_DNA-bd_sf"/>
</dbReference>
<evidence type="ECO:0000259" key="7">
    <source>
        <dbReference type="PROSITE" id="PS51898"/>
    </source>
</evidence>
<reference evidence="8" key="1">
    <citation type="submission" date="2023-07" db="EMBL/GenBank/DDBJ databases">
        <authorList>
            <person name="Pelsma A.J. K."/>
        </authorList>
    </citation>
    <scope>NUCLEOTIDE SEQUENCE</scope>
</reference>
<dbReference type="EMBL" id="OY288114">
    <property type="protein sequence ID" value="CAJ0885195.1"/>
    <property type="molecule type" value="Genomic_DNA"/>
</dbReference>
<evidence type="ECO:0000256" key="3">
    <source>
        <dbReference type="ARBA" id="ARBA00023125"/>
    </source>
</evidence>
<dbReference type="Pfam" id="PF13356">
    <property type="entry name" value="Arm-DNA-bind_3"/>
    <property type="match status" value="1"/>
</dbReference>
<evidence type="ECO:0000313" key="8">
    <source>
        <dbReference type="EMBL" id="CAJ0885195.1"/>
    </source>
</evidence>
<dbReference type="AlphaFoldDB" id="A0AA48REQ5"/>
<evidence type="ECO:0000256" key="4">
    <source>
        <dbReference type="ARBA" id="ARBA00023172"/>
    </source>
</evidence>
<protein>
    <recommendedName>
        <fullName evidence="7">Tyr recombinase domain-containing protein</fullName>
    </recommendedName>
</protein>
<comment type="similarity">
    <text evidence="1">Belongs to the 'phage' integrase family.</text>
</comment>
<keyword evidence="5" id="KW-1179">Viral genome integration</keyword>
<dbReference type="InterPro" id="IPR011010">
    <property type="entry name" value="DNA_brk_join_enz"/>
</dbReference>
<accession>A0AA48REQ5</accession>
<dbReference type="CDD" id="cd00796">
    <property type="entry name" value="INT_Rci_Hp1_C"/>
    <property type="match status" value="1"/>
</dbReference>
<gene>
    <name evidence="8" type="ORF">AMST5_03593</name>
</gene>
<dbReference type="GO" id="GO:0075713">
    <property type="term" value="P:establishment of integrated proviral latency"/>
    <property type="evidence" value="ECO:0007669"/>
    <property type="project" value="UniProtKB-KW"/>
</dbReference>
<dbReference type="InterPro" id="IPR010998">
    <property type="entry name" value="Integrase_recombinase_N"/>
</dbReference>
<proteinExistence type="inferred from homology"/>
<keyword evidence="6" id="KW-1160">Virus entry into host cell</keyword>
<dbReference type="Gene3D" id="1.10.150.130">
    <property type="match status" value="1"/>
</dbReference>
<dbReference type="InterPro" id="IPR013762">
    <property type="entry name" value="Integrase-like_cat_sf"/>
</dbReference>
<evidence type="ECO:0000256" key="6">
    <source>
        <dbReference type="ARBA" id="ARBA00023296"/>
    </source>
</evidence>
<evidence type="ECO:0000256" key="1">
    <source>
        <dbReference type="ARBA" id="ARBA00008857"/>
    </source>
</evidence>
<dbReference type="Pfam" id="PF00589">
    <property type="entry name" value="Phage_integrase"/>
    <property type="match status" value="1"/>
</dbReference>
<keyword evidence="2" id="KW-0229">DNA integration</keyword>
<evidence type="ECO:0000256" key="2">
    <source>
        <dbReference type="ARBA" id="ARBA00022908"/>
    </source>
</evidence>
<dbReference type="InterPro" id="IPR025166">
    <property type="entry name" value="Integrase_DNA_bind_dom"/>
</dbReference>
<dbReference type="GO" id="GO:0003677">
    <property type="term" value="F:DNA binding"/>
    <property type="evidence" value="ECO:0007669"/>
    <property type="project" value="UniProtKB-KW"/>
</dbReference>
<feature type="domain" description="Tyr recombinase" evidence="7">
    <location>
        <begin position="222"/>
        <end position="395"/>
    </location>
</feature>
<keyword evidence="4" id="KW-0233">DNA recombination</keyword>